<dbReference type="InterPro" id="IPR046873">
    <property type="entry name" value="HisK-N-like"/>
</dbReference>
<evidence type="ECO:0000313" key="3">
    <source>
        <dbReference type="EMBL" id="CAF92277.1"/>
    </source>
</evidence>
<evidence type="ECO:0000256" key="1">
    <source>
        <dbReference type="SAM" id="MobiDB-lite"/>
    </source>
</evidence>
<feature type="region of interest" description="Disordered" evidence="1">
    <location>
        <begin position="1"/>
        <end position="23"/>
    </location>
</feature>
<feature type="compositionally biased region" description="Polar residues" evidence="1">
    <location>
        <begin position="12"/>
        <end position="23"/>
    </location>
</feature>
<proteinExistence type="predicted"/>
<comment type="caution">
    <text evidence="3">The sequence shown here is derived from an EMBL/GenBank/DDBJ whole genome shotgun (WGS) entry which is preliminary data.</text>
</comment>
<protein>
    <submittedName>
        <fullName evidence="3">(spotted green pufferfish) hypothetical protein</fullName>
    </submittedName>
</protein>
<organism evidence="3">
    <name type="scientific">Tetraodon nigroviridis</name>
    <name type="common">Spotted green pufferfish</name>
    <name type="synonym">Chelonodon nigroviridis</name>
    <dbReference type="NCBI Taxonomy" id="99883"/>
    <lineage>
        <taxon>Eukaryota</taxon>
        <taxon>Metazoa</taxon>
        <taxon>Chordata</taxon>
        <taxon>Craniata</taxon>
        <taxon>Vertebrata</taxon>
        <taxon>Euteleostomi</taxon>
        <taxon>Actinopterygii</taxon>
        <taxon>Neopterygii</taxon>
        <taxon>Teleostei</taxon>
        <taxon>Neoteleostei</taxon>
        <taxon>Acanthomorphata</taxon>
        <taxon>Eupercaria</taxon>
        <taxon>Tetraodontiformes</taxon>
        <taxon>Tetradontoidea</taxon>
        <taxon>Tetraodontidae</taxon>
        <taxon>Tetraodon</taxon>
    </lineage>
</organism>
<accession>Q4T4A5</accession>
<feature type="domain" description="MAP3K HisK-N-like globin" evidence="2">
    <location>
        <begin position="28"/>
        <end position="59"/>
    </location>
</feature>
<reference evidence="3" key="2">
    <citation type="submission" date="2004-02" db="EMBL/GenBank/DDBJ databases">
        <authorList>
            <consortium name="Genoscope"/>
            <consortium name="Whitehead Institute Centre for Genome Research"/>
        </authorList>
    </citation>
    <scope>NUCLEOTIDE SEQUENCE</scope>
</reference>
<dbReference type="EMBL" id="CAAE01009760">
    <property type="protein sequence ID" value="CAF92277.1"/>
    <property type="molecule type" value="Genomic_DNA"/>
</dbReference>
<dbReference type="OrthoDB" id="275301at2759"/>
<dbReference type="AlphaFoldDB" id="Q4T4A5"/>
<feature type="non-terminal residue" evidence="3">
    <location>
        <position position="62"/>
    </location>
</feature>
<reference evidence="3" key="1">
    <citation type="journal article" date="2004" name="Nature">
        <title>Genome duplication in the teleost fish Tetraodon nigroviridis reveals the early vertebrate proto-karyotype.</title>
        <authorList>
            <person name="Jaillon O."/>
            <person name="Aury J.-M."/>
            <person name="Brunet F."/>
            <person name="Petit J.-L."/>
            <person name="Stange-Thomann N."/>
            <person name="Mauceli E."/>
            <person name="Bouneau L."/>
            <person name="Fischer C."/>
            <person name="Ozouf-Costaz C."/>
            <person name="Bernot A."/>
            <person name="Nicaud S."/>
            <person name="Jaffe D."/>
            <person name="Fisher S."/>
            <person name="Lutfalla G."/>
            <person name="Dossat C."/>
            <person name="Segurens B."/>
            <person name="Dasilva C."/>
            <person name="Salanoubat M."/>
            <person name="Levy M."/>
            <person name="Boudet N."/>
            <person name="Castellano S."/>
            <person name="Anthouard V."/>
            <person name="Jubin C."/>
            <person name="Castelli V."/>
            <person name="Katinka M."/>
            <person name="Vacherie B."/>
            <person name="Biemont C."/>
            <person name="Skalli Z."/>
            <person name="Cattolico L."/>
            <person name="Poulain J."/>
            <person name="De Berardinis V."/>
            <person name="Cruaud C."/>
            <person name="Duprat S."/>
            <person name="Brottier P."/>
            <person name="Coutanceau J.-P."/>
            <person name="Gouzy J."/>
            <person name="Parra G."/>
            <person name="Lardier G."/>
            <person name="Chapple C."/>
            <person name="McKernan K.J."/>
            <person name="McEwan P."/>
            <person name="Bosak S."/>
            <person name="Kellis M."/>
            <person name="Volff J.-N."/>
            <person name="Guigo R."/>
            <person name="Zody M.C."/>
            <person name="Mesirov J."/>
            <person name="Lindblad-Toh K."/>
            <person name="Birren B."/>
            <person name="Nusbaum C."/>
            <person name="Kahn D."/>
            <person name="Robinson-Rechavi M."/>
            <person name="Laudet V."/>
            <person name="Schachter V."/>
            <person name="Quetier F."/>
            <person name="Saurin W."/>
            <person name="Scarpelli C."/>
            <person name="Wincker P."/>
            <person name="Lander E.S."/>
            <person name="Weissenbach J."/>
            <person name="Roest Crollius H."/>
        </authorList>
    </citation>
    <scope>NUCLEOTIDE SEQUENCE [LARGE SCALE GENOMIC DNA]</scope>
</reference>
<dbReference type="Pfam" id="PF20302">
    <property type="entry name" value="HisK-N-like"/>
    <property type="match status" value="1"/>
</dbReference>
<sequence length="62" mass="6987">SLLSRIPEDSLSEMQGSPVSTEESVGLFMLRKDSERRATLHRVLTDYNNLVVLNIQESVPEV</sequence>
<evidence type="ECO:0000259" key="2">
    <source>
        <dbReference type="Pfam" id="PF20302"/>
    </source>
</evidence>
<name>Q4T4A5_TETNG</name>
<dbReference type="KEGG" id="tng:GSTEN00007418G001"/>
<feature type="non-terminal residue" evidence="3">
    <location>
        <position position="1"/>
    </location>
</feature>
<gene>
    <name evidence="3" type="ORF">GSTENG00007418001</name>
</gene>